<feature type="compositionally biased region" description="Low complexity" evidence="1">
    <location>
        <begin position="103"/>
        <end position="113"/>
    </location>
</feature>
<accession>A0A3M7GFS2</accession>
<dbReference type="InterPro" id="IPR003034">
    <property type="entry name" value="SAP_dom"/>
</dbReference>
<gene>
    <name evidence="3" type="ORF">D0862_06910</name>
</gene>
<feature type="domain" description="SAP" evidence="2">
    <location>
        <begin position="52"/>
        <end position="79"/>
    </location>
</feature>
<proteinExistence type="predicted"/>
<dbReference type="EMBL" id="QWIQ01000206">
    <property type="protein sequence ID" value="RMY99979.1"/>
    <property type="molecule type" value="Genomic_DNA"/>
</dbReference>
<evidence type="ECO:0000313" key="3">
    <source>
        <dbReference type="EMBL" id="RMY99979.1"/>
    </source>
</evidence>
<protein>
    <recommendedName>
        <fullName evidence="2">SAP domain-containing protein</fullName>
    </recommendedName>
</protein>
<dbReference type="AlphaFoldDB" id="A0A3M7GFS2"/>
<comment type="caution">
    <text evidence="3">The sequence shown here is derived from an EMBL/GenBank/DDBJ whole genome shotgun (WGS) entry which is preliminary data.</text>
</comment>
<feature type="region of interest" description="Disordered" evidence="1">
    <location>
        <begin position="84"/>
        <end position="126"/>
    </location>
</feature>
<sequence length="273" mass="30246">MAAPRSVQFIALRNLSRGSHQVRRLHMTGPSEYASPLLTQDRPALSLPRDIAGLRAECRRRKIEATGHKQDLISRITAHEVAHSRAFSSAVEQTKRPSPVEPQPQQQETPSSPMIRHFNTSRELKQPKDTSTMDFAYFPDLDPDNVDANLLAMRVPIIPDNYSPPRTGAHAPEVEEMVSLRYYYSQLVVFKPQIVTASADAVYLPMADLSDGHAMNVDFHSMADRVASNLRRMKLPVEQQAGMMKQLWSDMIDDLFGVGGGAGKTTGAAAARA</sequence>
<evidence type="ECO:0000313" key="4">
    <source>
        <dbReference type="Proteomes" id="UP000281468"/>
    </source>
</evidence>
<reference evidence="3 4" key="1">
    <citation type="journal article" date="2018" name="BMC Genomics">
        <title>Genomic evidence for intraspecific hybridization in a clonal and extremely halotolerant yeast.</title>
        <authorList>
            <person name="Gostincar C."/>
            <person name="Stajich J.E."/>
            <person name="Zupancic J."/>
            <person name="Zalar P."/>
            <person name="Gunde-Cimerman N."/>
        </authorList>
    </citation>
    <scope>NUCLEOTIDE SEQUENCE [LARGE SCALE GENOMIC DNA]</scope>
    <source>
        <strain evidence="3 4">EXF-171</strain>
    </source>
</reference>
<evidence type="ECO:0000256" key="1">
    <source>
        <dbReference type="SAM" id="MobiDB-lite"/>
    </source>
</evidence>
<dbReference type="Proteomes" id="UP000281468">
    <property type="component" value="Unassembled WGS sequence"/>
</dbReference>
<name>A0A3M7GFS2_HORWE</name>
<organism evidence="3 4">
    <name type="scientific">Hortaea werneckii</name>
    <name type="common">Black yeast</name>
    <name type="synonym">Cladosporium werneckii</name>
    <dbReference type="NCBI Taxonomy" id="91943"/>
    <lineage>
        <taxon>Eukaryota</taxon>
        <taxon>Fungi</taxon>
        <taxon>Dikarya</taxon>
        <taxon>Ascomycota</taxon>
        <taxon>Pezizomycotina</taxon>
        <taxon>Dothideomycetes</taxon>
        <taxon>Dothideomycetidae</taxon>
        <taxon>Mycosphaerellales</taxon>
        <taxon>Teratosphaeriaceae</taxon>
        <taxon>Hortaea</taxon>
    </lineage>
</organism>
<dbReference type="InterPro" id="IPR036361">
    <property type="entry name" value="SAP_dom_sf"/>
</dbReference>
<evidence type="ECO:0000259" key="2">
    <source>
        <dbReference type="Pfam" id="PF02037"/>
    </source>
</evidence>
<dbReference type="Gene3D" id="1.10.720.30">
    <property type="entry name" value="SAP domain"/>
    <property type="match status" value="1"/>
</dbReference>
<dbReference type="Pfam" id="PF02037">
    <property type="entry name" value="SAP"/>
    <property type="match status" value="1"/>
</dbReference>
<dbReference type="VEuPathDB" id="FungiDB:BTJ68_13223"/>